<proteinExistence type="predicted"/>
<dbReference type="AlphaFoldDB" id="A0ABD6EH21"/>
<name>A0ABD6EH21_9BILA</name>
<feature type="compositionally biased region" description="Basic and acidic residues" evidence="1">
    <location>
        <begin position="188"/>
        <end position="202"/>
    </location>
</feature>
<reference evidence="2 3" key="1">
    <citation type="submission" date="2024-08" db="EMBL/GenBank/DDBJ databases">
        <title>Gnathostoma spinigerum genome.</title>
        <authorList>
            <person name="Gonzalez-Bertolin B."/>
            <person name="Monzon S."/>
            <person name="Zaballos A."/>
            <person name="Jimenez P."/>
            <person name="Dekumyoy P."/>
            <person name="Varona S."/>
            <person name="Cuesta I."/>
            <person name="Sumanam S."/>
            <person name="Adisakwattana P."/>
            <person name="Gasser R.B."/>
            <person name="Hernandez-Gonzalez A."/>
            <person name="Young N.D."/>
            <person name="Perteguer M.J."/>
        </authorList>
    </citation>
    <scope>NUCLEOTIDE SEQUENCE [LARGE SCALE GENOMIC DNA]</scope>
    <source>
        <strain evidence="2">AL3</strain>
        <tissue evidence="2">Liver</tissue>
    </source>
</reference>
<evidence type="ECO:0000313" key="3">
    <source>
        <dbReference type="Proteomes" id="UP001608902"/>
    </source>
</evidence>
<feature type="compositionally biased region" description="Basic and acidic residues" evidence="1">
    <location>
        <begin position="214"/>
        <end position="228"/>
    </location>
</feature>
<dbReference type="Proteomes" id="UP001608902">
    <property type="component" value="Unassembled WGS sequence"/>
</dbReference>
<accession>A0ABD6EH21</accession>
<dbReference type="EMBL" id="JBGFUD010003263">
    <property type="protein sequence ID" value="MFH4978511.1"/>
    <property type="molecule type" value="Genomic_DNA"/>
</dbReference>
<comment type="caution">
    <text evidence="2">The sequence shown here is derived from an EMBL/GenBank/DDBJ whole genome shotgun (WGS) entry which is preliminary data.</text>
</comment>
<protein>
    <submittedName>
        <fullName evidence="2">Uncharacterized protein</fullName>
    </submittedName>
</protein>
<organism evidence="2 3">
    <name type="scientific">Gnathostoma spinigerum</name>
    <dbReference type="NCBI Taxonomy" id="75299"/>
    <lineage>
        <taxon>Eukaryota</taxon>
        <taxon>Metazoa</taxon>
        <taxon>Ecdysozoa</taxon>
        <taxon>Nematoda</taxon>
        <taxon>Chromadorea</taxon>
        <taxon>Rhabditida</taxon>
        <taxon>Spirurina</taxon>
        <taxon>Gnathostomatomorpha</taxon>
        <taxon>Gnathostomatoidea</taxon>
        <taxon>Gnathostomatidae</taxon>
        <taxon>Gnathostoma</taxon>
    </lineage>
</organism>
<feature type="compositionally biased region" description="Acidic residues" evidence="1">
    <location>
        <begin position="203"/>
        <end position="213"/>
    </location>
</feature>
<keyword evidence="3" id="KW-1185">Reference proteome</keyword>
<feature type="region of interest" description="Disordered" evidence="1">
    <location>
        <begin position="188"/>
        <end position="244"/>
    </location>
</feature>
<gene>
    <name evidence="2" type="ORF">AB6A40_005220</name>
</gene>
<evidence type="ECO:0000313" key="2">
    <source>
        <dbReference type="EMBL" id="MFH4978511.1"/>
    </source>
</evidence>
<evidence type="ECO:0000256" key="1">
    <source>
        <dbReference type="SAM" id="MobiDB-lite"/>
    </source>
</evidence>
<sequence length="263" mass="29766">MRGGRSCVNIDSYIRPNEIGNKSGMDETEHKPQANLTLNAALESSYVISQLNDVESNFKHEKHMELPIDGDEMTGSEYKMKTVPHEKQPELAESIVEQKRDAKEKFIDRPKYNTTTPFAPMAPPTNFGYPTIVPMESTYYGSIPNLPNAFIAHPVLYQQIKRPSAAYAYTGNADMQPTIDEVVAPIKEESNEDVRDEDEKGSEYAFEYEENPESDVRGPEIGEPKVENEEIDGQNTPESPMDYSRPMAVSEYNMTDLHDWAFV</sequence>